<dbReference type="CDD" id="cd10206">
    <property type="entry name" value="ASKHA_NBD_Arp8-like"/>
    <property type="match status" value="1"/>
</dbReference>
<dbReference type="SUPFAM" id="SSF53067">
    <property type="entry name" value="Actin-like ATPase domain"/>
    <property type="match status" value="2"/>
</dbReference>
<feature type="compositionally biased region" description="Polar residues" evidence="14">
    <location>
        <begin position="445"/>
        <end position="455"/>
    </location>
</feature>
<organism evidence="15 16">
    <name type="scientific">Magallana gigas</name>
    <name type="common">Pacific oyster</name>
    <name type="synonym">Crassostrea gigas</name>
    <dbReference type="NCBI Taxonomy" id="29159"/>
    <lineage>
        <taxon>Eukaryota</taxon>
        <taxon>Metazoa</taxon>
        <taxon>Spiralia</taxon>
        <taxon>Lophotrochozoa</taxon>
        <taxon>Mollusca</taxon>
        <taxon>Bivalvia</taxon>
        <taxon>Autobranchia</taxon>
        <taxon>Pteriomorphia</taxon>
        <taxon>Ostreida</taxon>
        <taxon>Ostreoidea</taxon>
        <taxon>Ostreidae</taxon>
        <taxon>Magallana</taxon>
    </lineage>
</organism>
<evidence type="ECO:0000256" key="6">
    <source>
        <dbReference type="ARBA" id="ARBA00022763"/>
    </source>
</evidence>
<comment type="function">
    <text evidence="1">Actins are highly conserved proteins that are involved in various types of cell motility and are ubiquitously expressed in all eukaryotic cells.</text>
</comment>
<evidence type="ECO:0000256" key="11">
    <source>
        <dbReference type="ARBA" id="ARBA00023204"/>
    </source>
</evidence>
<feature type="compositionally biased region" description="Acidic residues" evidence="14">
    <location>
        <begin position="463"/>
        <end position="473"/>
    </location>
</feature>
<evidence type="ECO:0000256" key="10">
    <source>
        <dbReference type="ARBA" id="ARBA00023172"/>
    </source>
</evidence>
<dbReference type="FunFam" id="3.30.420.40:FF:000121">
    <property type="entry name" value="Actin-related protein 8"/>
    <property type="match status" value="1"/>
</dbReference>
<comment type="subcellular location">
    <subcellularLocation>
        <location evidence="2">Nucleus</location>
    </subcellularLocation>
</comment>
<keyword evidence="9" id="KW-0804">Transcription</keyword>
<evidence type="ECO:0000256" key="1">
    <source>
        <dbReference type="ARBA" id="ARBA00003520"/>
    </source>
</evidence>
<protein>
    <recommendedName>
        <fullName evidence="4">Actin-related protein 8</fullName>
    </recommendedName>
</protein>
<keyword evidence="7" id="KW-0067">ATP-binding</keyword>
<keyword evidence="12" id="KW-0539">Nucleus</keyword>
<evidence type="ECO:0000256" key="14">
    <source>
        <dbReference type="SAM" id="MobiDB-lite"/>
    </source>
</evidence>
<keyword evidence="5" id="KW-0547">Nucleotide-binding</keyword>
<dbReference type="Gene3D" id="3.30.420.40">
    <property type="match status" value="2"/>
</dbReference>
<evidence type="ECO:0000256" key="4">
    <source>
        <dbReference type="ARBA" id="ARBA00021608"/>
    </source>
</evidence>
<dbReference type="Pfam" id="PF00022">
    <property type="entry name" value="Actin"/>
    <property type="match status" value="1"/>
</dbReference>
<evidence type="ECO:0000313" key="15">
    <source>
        <dbReference type="EnsemblMetazoa" id="G30691.2:cds"/>
    </source>
</evidence>
<name>A0A8W8M0Z2_MAGGI</name>
<dbReference type="FunFam" id="3.30.420.40:FF:000100">
    <property type="entry name" value="Actin-related protein 8"/>
    <property type="match status" value="1"/>
</dbReference>
<dbReference type="GO" id="GO:0006310">
    <property type="term" value="P:DNA recombination"/>
    <property type="evidence" value="ECO:0007669"/>
    <property type="project" value="UniProtKB-KW"/>
</dbReference>
<evidence type="ECO:0000256" key="5">
    <source>
        <dbReference type="ARBA" id="ARBA00022741"/>
    </source>
</evidence>
<dbReference type="Gene3D" id="3.90.640.10">
    <property type="entry name" value="Actin, Chain A, domain 4"/>
    <property type="match status" value="1"/>
</dbReference>
<evidence type="ECO:0000256" key="8">
    <source>
        <dbReference type="ARBA" id="ARBA00023015"/>
    </source>
</evidence>
<sequence length="594" mass="67287">MPTNAQKRLYIQNPEPITEPVQTSTIVIIHPGSLNLRIGRASDPLPVTIPQCVARKRISRTKNSTSLILRPECVHSEAKQQFKAGLKQAEDTVSTRPTSTGEYRQTSSYKQLYNFNHGVKGQRTEVICQQTWTKTENQPAIIVGQEALYVKPTDNYDLHWPMRRGRLNIHPGPGGTVTAVLADIETIWATAIQKHLDIPLKDLKMYKAILLIPDVFNHKHTKLLANLLLERLGFGSAILHQESVCASFGSGVSSACVVDIGDQKTSVCCVEDGISHRNTRVTMDYGGSDITRCFHNVIQRSGINLRELDLQNTVDCLLLQEMKENHCSLDQDDWGVKEHSILIKKPEQHIVKYPIKLGDEGIITSMSFFIPDLLTLHGDLAHVQKRSEGDPEDPHDEFYLKTTTRETKLAKKKDNSDNKDANESNIGQFDDSTFQPQMDDDSNDNTESLQVTDNQKGGRGMEMEEEQEAESADSEVQLMGIDQAILHSIDKCDNDETKKKMYSCIVVVGGGMMMEGAQQWLQYRVWVGMPPQYRLMLETMDVLTRPKDLDPRMVCWKGAAILACLDTTQEMWITQREWKQFSVRMLRERAPFMW</sequence>
<feature type="region of interest" description="Disordered" evidence="14">
    <location>
        <begin position="409"/>
        <end position="474"/>
    </location>
</feature>
<dbReference type="EnsemblMetazoa" id="G30691.1">
    <property type="protein sequence ID" value="G30691.1:cds"/>
    <property type="gene ID" value="G30691"/>
</dbReference>
<evidence type="ECO:0000256" key="9">
    <source>
        <dbReference type="ARBA" id="ARBA00023163"/>
    </source>
</evidence>
<dbReference type="OMA" id="AYKCMWA"/>
<feature type="region of interest" description="Disordered" evidence="14">
    <location>
        <begin position="385"/>
        <end position="404"/>
    </location>
</feature>
<evidence type="ECO:0000313" key="16">
    <source>
        <dbReference type="Proteomes" id="UP000005408"/>
    </source>
</evidence>
<keyword evidence="16" id="KW-1185">Reference proteome</keyword>
<dbReference type="AlphaFoldDB" id="A0A8W8M0Z2"/>
<feature type="compositionally biased region" description="Polar residues" evidence="14">
    <location>
        <begin position="426"/>
        <end position="436"/>
    </location>
</feature>
<dbReference type="OrthoDB" id="5572108at2759"/>
<keyword evidence="10" id="KW-0233">DNA recombination</keyword>
<comment type="function">
    <text evidence="13">Plays an important role in the functional organization of mitotic chromosomes. Exhibits low basal ATPase activity, and unable to polymerize.</text>
</comment>
<reference evidence="15" key="1">
    <citation type="submission" date="2022-08" db="UniProtKB">
        <authorList>
            <consortium name="EnsemblMetazoa"/>
        </authorList>
    </citation>
    <scope>IDENTIFICATION</scope>
    <source>
        <strain evidence="15">05x7-T-G4-1.051#20</strain>
    </source>
</reference>
<dbReference type="EnsemblMetazoa" id="G30691.2">
    <property type="protein sequence ID" value="G30691.2:cds"/>
    <property type="gene ID" value="G30691"/>
</dbReference>
<dbReference type="PANTHER" id="PTHR11937">
    <property type="entry name" value="ACTIN"/>
    <property type="match status" value="1"/>
</dbReference>
<evidence type="ECO:0000256" key="12">
    <source>
        <dbReference type="ARBA" id="ARBA00023242"/>
    </source>
</evidence>
<accession>A0A8W8M0Z2</accession>
<dbReference type="SMART" id="SM00268">
    <property type="entry name" value="ACTIN"/>
    <property type="match status" value="1"/>
</dbReference>
<dbReference type="GO" id="GO:0006281">
    <property type="term" value="P:DNA repair"/>
    <property type="evidence" value="ECO:0007669"/>
    <property type="project" value="UniProtKB-KW"/>
</dbReference>
<keyword evidence="6" id="KW-0227">DNA damage</keyword>
<evidence type="ECO:0000256" key="7">
    <source>
        <dbReference type="ARBA" id="ARBA00022840"/>
    </source>
</evidence>
<keyword evidence="11" id="KW-0234">DNA repair</keyword>
<comment type="similarity">
    <text evidence="3">Belongs to the actin family. ARP8 subfamily.</text>
</comment>
<evidence type="ECO:0000256" key="13">
    <source>
        <dbReference type="ARBA" id="ARBA00025560"/>
    </source>
</evidence>
<evidence type="ECO:0000256" key="2">
    <source>
        <dbReference type="ARBA" id="ARBA00004123"/>
    </source>
</evidence>
<feature type="compositionally biased region" description="Basic and acidic residues" evidence="14">
    <location>
        <begin position="409"/>
        <end position="422"/>
    </location>
</feature>
<dbReference type="InterPro" id="IPR004000">
    <property type="entry name" value="Actin"/>
</dbReference>
<dbReference type="InterPro" id="IPR043129">
    <property type="entry name" value="ATPase_NBD"/>
</dbReference>
<keyword evidence="8" id="KW-0805">Transcription regulation</keyword>
<dbReference type="GO" id="GO:0005524">
    <property type="term" value="F:ATP binding"/>
    <property type="evidence" value="ECO:0007669"/>
    <property type="project" value="UniProtKB-KW"/>
</dbReference>
<dbReference type="GO" id="GO:0005634">
    <property type="term" value="C:nucleus"/>
    <property type="evidence" value="ECO:0007669"/>
    <property type="project" value="UniProtKB-SubCell"/>
</dbReference>
<evidence type="ECO:0000256" key="3">
    <source>
        <dbReference type="ARBA" id="ARBA00007720"/>
    </source>
</evidence>
<proteinExistence type="inferred from homology"/>
<dbReference type="Proteomes" id="UP000005408">
    <property type="component" value="Unassembled WGS sequence"/>
</dbReference>